<evidence type="ECO:0000313" key="5">
    <source>
        <dbReference type="Proteomes" id="UP000549052"/>
    </source>
</evidence>
<evidence type="ECO:0000259" key="3">
    <source>
        <dbReference type="SMART" id="SM00382"/>
    </source>
</evidence>
<comment type="caution">
    <text evidence="4">The sequence shown here is derived from an EMBL/GenBank/DDBJ whole genome shotgun (WGS) entry which is preliminary data.</text>
</comment>
<dbReference type="Gene3D" id="3.40.50.300">
    <property type="entry name" value="P-loop containing nucleotide triphosphate hydrolases"/>
    <property type="match status" value="1"/>
</dbReference>
<proteinExistence type="predicted"/>
<dbReference type="GO" id="GO:0005524">
    <property type="term" value="F:ATP binding"/>
    <property type="evidence" value="ECO:0007669"/>
    <property type="project" value="UniProtKB-KW"/>
</dbReference>
<feature type="domain" description="AAA+ ATPase" evidence="3">
    <location>
        <begin position="47"/>
        <end position="212"/>
    </location>
</feature>
<dbReference type="InterPro" id="IPR025662">
    <property type="entry name" value="Sigma_54_int_dom_ATP-bd_1"/>
</dbReference>
<dbReference type="SMART" id="SM00382">
    <property type="entry name" value="AAA"/>
    <property type="match status" value="1"/>
</dbReference>
<dbReference type="PANTHER" id="PTHR24220">
    <property type="entry name" value="IMPORT ATP-BINDING PROTEIN"/>
    <property type="match status" value="1"/>
</dbReference>
<sequence>MEYVINRAFSSSVERTPRVLELAEGFGLGLTNKEFVIYDNLAINIDQGDVVYITGQSGSGKSVLLKDLAAEMNKSLSVMDLNQIILDPHLPVIDQVGRNTVEATGLLAKAGISDAWIYIRKPGELSDGQRYRLKLAKMIENTVADVWIADEFGAVLDRVTAKIIAFNMQKVARSLGKTLMVATTHTDLDEELGPDLTVTKRFREKVEVTGEKQ</sequence>
<dbReference type="Pfam" id="PF00005">
    <property type="entry name" value="ABC_tran"/>
    <property type="match status" value="1"/>
</dbReference>
<reference evidence="4 5" key="1">
    <citation type="submission" date="2020-07" db="EMBL/GenBank/DDBJ databases">
        <title>Genomic Encyclopedia of Type Strains, Phase IV (KMG-V): Genome sequencing to study the core and pangenomes of soil and plant-associated prokaryotes.</title>
        <authorList>
            <person name="Whitman W."/>
        </authorList>
    </citation>
    <scope>NUCLEOTIDE SEQUENCE [LARGE SCALE GENOMIC DNA]</scope>
    <source>
        <strain evidence="4 5">AN3</strain>
    </source>
</reference>
<dbReference type="GO" id="GO:0005886">
    <property type="term" value="C:plasma membrane"/>
    <property type="evidence" value="ECO:0007669"/>
    <property type="project" value="TreeGrafter"/>
</dbReference>
<evidence type="ECO:0000256" key="2">
    <source>
        <dbReference type="ARBA" id="ARBA00022840"/>
    </source>
</evidence>
<dbReference type="AlphaFoldDB" id="A0A839EZ22"/>
<accession>A0A839EZ22</accession>
<dbReference type="InterPro" id="IPR015854">
    <property type="entry name" value="ABC_transpr_LolD-like"/>
</dbReference>
<organism evidence="4 5">
    <name type="scientific">Phyllobacterium myrsinacearum</name>
    <dbReference type="NCBI Taxonomy" id="28101"/>
    <lineage>
        <taxon>Bacteria</taxon>
        <taxon>Pseudomonadati</taxon>
        <taxon>Pseudomonadota</taxon>
        <taxon>Alphaproteobacteria</taxon>
        <taxon>Hyphomicrobiales</taxon>
        <taxon>Phyllobacteriaceae</taxon>
        <taxon>Phyllobacterium</taxon>
    </lineage>
</organism>
<keyword evidence="1" id="KW-0547">Nucleotide-binding</keyword>
<evidence type="ECO:0000313" key="4">
    <source>
        <dbReference type="EMBL" id="MBA8881710.1"/>
    </source>
</evidence>
<dbReference type="EMBL" id="JACGXN010000016">
    <property type="protein sequence ID" value="MBA8881710.1"/>
    <property type="molecule type" value="Genomic_DNA"/>
</dbReference>
<dbReference type="GO" id="GO:0022857">
    <property type="term" value="F:transmembrane transporter activity"/>
    <property type="evidence" value="ECO:0007669"/>
    <property type="project" value="TreeGrafter"/>
</dbReference>
<dbReference type="Proteomes" id="UP000549052">
    <property type="component" value="Unassembled WGS sequence"/>
</dbReference>
<dbReference type="SUPFAM" id="SSF52540">
    <property type="entry name" value="P-loop containing nucleoside triphosphate hydrolases"/>
    <property type="match status" value="1"/>
</dbReference>
<name>A0A839EZ22_9HYPH</name>
<dbReference type="InterPro" id="IPR003439">
    <property type="entry name" value="ABC_transporter-like_ATP-bd"/>
</dbReference>
<dbReference type="InterPro" id="IPR027417">
    <property type="entry name" value="P-loop_NTPase"/>
</dbReference>
<keyword evidence="5" id="KW-1185">Reference proteome</keyword>
<gene>
    <name evidence="4" type="ORF">FHW16_005455</name>
</gene>
<dbReference type="GO" id="GO:0016887">
    <property type="term" value="F:ATP hydrolysis activity"/>
    <property type="evidence" value="ECO:0007669"/>
    <property type="project" value="InterPro"/>
</dbReference>
<dbReference type="InterPro" id="IPR003593">
    <property type="entry name" value="AAA+_ATPase"/>
</dbReference>
<evidence type="ECO:0000256" key="1">
    <source>
        <dbReference type="ARBA" id="ARBA00022741"/>
    </source>
</evidence>
<dbReference type="PROSITE" id="PS00675">
    <property type="entry name" value="SIGMA54_INTERACT_1"/>
    <property type="match status" value="1"/>
</dbReference>
<keyword evidence="2" id="KW-0067">ATP-binding</keyword>
<dbReference type="RefSeq" id="WP_210278288.1">
    <property type="nucleotide sequence ID" value="NZ_JACGXN010000016.1"/>
</dbReference>
<protein>
    <recommendedName>
        <fullName evidence="3">AAA+ ATPase domain-containing protein</fullName>
    </recommendedName>
</protein>